<dbReference type="Proteomes" id="UP000677228">
    <property type="component" value="Unassembled WGS sequence"/>
</dbReference>
<protein>
    <submittedName>
        <fullName evidence="1">Uncharacterized protein</fullName>
    </submittedName>
</protein>
<reference evidence="1" key="1">
    <citation type="submission" date="2021-02" db="EMBL/GenBank/DDBJ databases">
        <authorList>
            <person name="Nowell W R."/>
        </authorList>
    </citation>
    <scope>NUCLEOTIDE SEQUENCE</scope>
</reference>
<name>A0A8S2D7S3_9BILA</name>
<dbReference type="EMBL" id="CAJNOK010003391">
    <property type="protein sequence ID" value="CAF0899433.1"/>
    <property type="molecule type" value="Genomic_DNA"/>
</dbReference>
<organism evidence="1 3">
    <name type="scientific">Didymodactylos carnosus</name>
    <dbReference type="NCBI Taxonomy" id="1234261"/>
    <lineage>
        <taxon>Eukaryota</taxon>
        <taxon>Metazoa</taxon>
        <taxon>Spiralia</taxon>
        <taxon>Gnathifera</taxon>
        <taxon>Rotifera</taxon>
        <taxon>Eurotatoria</taxon>
        <taxon>Bdelloidea</taxon>
        <taxon>Philodinida</taxon>
        <taxon>Philodinidae</taxon>
        <taxon>Didymodactylos</taxon>
    </lineage>
</organism>
<gene>
    <name evidence="1" type="ORF">OVA965_LOCUS9546</name>
    <name evidence="2" type="ORF">TMI583_LOCUS9540</name>
</gene>
<dbReference type="Proteomes" id="UP000682733">
    <property type="component" value="Unassembled WGS sequence"/>
</dbReference>
<evidence type="ECO:0000313" key="3">
    <source>
        <dbReference type="Proteomes" id="UP000677228"/>
    </source>
</evidence>
<dbReference type="EMBL" id="CAJOBA010003392">
    <property type="protein sequence ID" value="CAF3680414.1"/>
    <property type="molecule type" value="Genomic_DNA"/>
</dbReference>
<proteinExistence type="predicted"/>
<evidence type="ECO:0000313" key="1">
    <source>
        <dbReference type="EMBL" id="CAF0899433.1"/>
    </source>
</evidence>
<evidence type="ECO:0000313" key="2">
    <source>
        <dbReference type="EMBL" id="CAF3680414.1"/>
    </source>
</evidence>
<dbReference type="AlphaFoldDB" id="A0A8S2D7S3"/>
<sequence>MVLKTVRLRHVNLPLTTGLLADKGTAFLDLGNCYILLNFTDADIPVDQCTKNNFSDSCLITLIANQPKDDEFATFQAVDADTMPLFFTDGKPYEVLRTMIWFRKKQTKRTFSYMCSKEAFCGVQKAQDVFDELKEFYIDSVWNNLTNYLYDSTTDSTTTAIDLTCMNEQNQPVLCTNGVCQTFTGETSGGIIRTCVSPKAQVDPTGMLITTSNINIFKQSMIALIHVIKICVTMKLLVIT</sequence>
<accession>A0A8S2D7S3</accession>
<comment type="caution">
    <text evidence="1">The sequence shown here is derived from an EMBL/GenBank/DDBJ whole genome shotgun (WGS) entry which is preliminary data.</text>
</comment>